<proteinExistence type="predicted"/>
<dbReference type="EMBL" id="CP058952">
    <property type="protein sequence ID" value="QLI82442.1"/>
    <property type="molecule type" value="Genomic_DNA"/>
</dbReference>
<name>A0A7D5Z945_9NEIS</name>
<keyword evidence="2" id="KW-1185">Reference proteome</keyword>
<gene>
    <name evidence="1" type="ORF">HZU75_13410</name>
</gene>
<protein>
    <submittedName>
        <fullName evidence="1">NAD(P)-binding protein</fullName>
    </submittedName>
</protein>
<organism evidence="1 2">
    <name type="scientific">Chitinibacter fontanus</name>
    <dbReference type="NCBI Taxonomy" id="1737446"/>
    <lineage>
        <taxon>Bacteria</taxon>
        <taxon>Pseudomonadati</taxon>
        <taxon>Pseudomonadota</taxon>
        <taxon>Betaproteobacteria</taxon>
        <taxon>Neisseriales</taxon>
        <taxon>Chitinibacteraceae</taxon>
        <taxon>Chitinibacter</taxon>
    </lineage>
</organism>
<dbReference type="RefSeq" id="WP_180306522.1">
    <property type="nucleotide sequence ID" value="NZ_CP058952.1"/>
</dbReference>
<sequence>MFSRRQFLQASAALGLSSVLPACRELSHFGIPIMVYLPGMEAGHRLRDHTPIAQPSSTRKVRVAILGSGAAGLFAAWRLRKSGRFQNPDDLLVVTGPERFGNAAAGSMQGVGYPRGAHYLPLPSLASRHVRELLFEMGVIEDNPYGEKPSYNEQVLVHSPEDRLWINGQWQDGVVPHTGMPAADQAQHQQFFAHTQQLQHATGHDGRKAFCIPIALSSRDPAWLALDQISFATWLKQHGYTAPSLLWYLDYACRDDYGIGLQETSAWAGLHYFASRGGEANNAATGAVLTWPTGLNPLLLHLQQGIKTIDGIAVHMAEHDSEVHIDVVQQGQTTRLIAEQVICAMPLHVAAKITDLRQYGFDPSQHQAPHAAWQISNFLLKRFPDEPVHTPLAWDNVVYGSHSLGFVNSTHQLIRVAKPAATVLSCYHAYAEESPSAVRVRLEHASAEALYEVAIADLATVYGWDNPLKARHYIEQVEITLRGHAMASPTPGFLSNSGIAALQSQQGRVQFAHSDLSGLSVFEEASWWGEQAALKLLQR</sequence>
<dbReference type="KEGG" id="cfon:HZU75_13410"/>
<dbReference type="Pfam" id="PF13450">
    <property type="entry name" value="NAD_binding_8"/>
    <property type="match status" value="1"/>
</dbReference>
<dbReference type="Proteomes" id="UP000510822">
    <property type="component" value="Chromosome"/>
</dbReference>
<evidence type="ECO:0000313" key="2">
    <source>
        <dbReference type="Proteomes" id="UP000510822"/>
    </source>
</evidence>
<evidence type="ECO:0000313" key="1">
    <source>
        <dbReference type="EMBL" id="QLI82442.1"/>
    </source>
</evidence>
<dbReference type="Gene3D" id="3.50.50.60">
    <property type="entry name" value="FAD/NAD(P)-binding domain"/>
    <property type="match status" value="1"/>
</dbReference>
<dbReference type="InterPro" id="IPR006311">
    <property type="entry name" value="TAT_signal"/>
</dbReference>
<dbReference type="SUPFAM" id="SSF51905">
    <property type="entry name" value="FAD/NAD(P)-binding domain"/>
    <property type="match status" value="1"/>
</dbReference>
<reference evidence="1 2" key="1">
    <citation type="journal article" date="2016" name="Int. J. Syst. Evol. Microbiol.">
        <title>Chitinibacter fontanus sp. nov., isolated from a spring.</title>
        <authorList>
            <person name="Sheu S.Y."/>
            <person name="Li Y.S."/>
            <person name="Young C.C."/>
            <person name="Chen W.M."/>
        </authorList>
    </citation>
    <scope>NUCLEOTIDE SEQUENCE [LARGE SCALE GENOMIC DNA]</scope>
    <source>
        <strain evidence="1 2">STM-7</strain>
    </source>
</reference>
<dbReference type="AlphaFoldDB" id="A0A7D5Z945"/>
<accession>A0A7D5Z945</accession>
<dbReference type="InterPro" id="IPR036188">
    <property type="entry name" value="FAD/NAD-bd_sf"/>
</dbReference>
<dbReference type="PROSITE" id="PS51318">
    <property type="entry name" value="TAT"/>
    <property type="match status" value="1"/>
</dbReference>